<accession>A0A314YJ12</accession>
<dbReference type="Proteomes" id="UP000250321">
    <property type="component" value="Unassembled WGS sequence"/>
</dbReference>
<keyword evidence="2" id="KW-1185">Reference proteome</keyword>
<sequence length="62" mass="6656">MAAGMLAVAEGWRLMAGMAAGMLAVAEGRKESEFSWFLIGLQQLREVGRSLLGYLQQPKDGG</sequence>
<dbReference type="EMBL" id="PJQY01001129">
    <property type="protein sequence ID" value="PQQ05149.1"/>
    <property type="molecule type" value="Genomic_DNA"/>
</dbReference>
<protein>
    <submittedName>
        <fullName evidence="1">Uncharacterized protein</fullName>
    </submittedName>
</protein>
<evidence type="ECO:0000313" key="1">
    <source>
        <dbReference type="EMBL" id="PQQ05149.1"/>
    </source>
</evidence>
<gene>
    <name evidence="1" type="ORF">Pyn_16205</name>
</gene>
<reference evidence="1 2" key="1">
    <citation type="submission" date="2018-02" db="EMBL/GenBank/DDBJ databases">
        <title>Draft genome of wild Prunus yedoensis var. nudiflora.</title>
        <authorList>
            <person name="Baek S."/>
            <person name="Kim J.-H."/>
            <person name="Choi K."/>
            <person name="Kim G.-B."/>
            <person name="Cho A."/>
            <person name="Jang H."/>
            <person name="Shin C.-H."/>
            <person name="Yu H.-J."/>
            <person name="Mun J.-H."/>
        </authorList>
    </citation>
    <scope>NUCLEOTIDE SEQUENCE [LARGE SCALE GENOMIC DNA]</scope>
    <source>
        <strain evidence="2">cv. Jeju island</strain>
        <tissue evidence="1">Leaf</tissue>
    </source>
</reference>
<organism evidence="1 2">
    <name type="scientific">Prunus yedoensis var. nudiflora</name>
    <dbReference type="NCBI Taxonomy" id="2094558"/>
    <lineage>
        <taxon>Eukaryota</taxon>
        <taxon>Viridiplantae</taxon>
        <taxon>Streptophyta</taxon>
        <taxon>Embryophyta</taxon>
        <taxon>Tracheophyta</taxon>
        <taxon>Spermatophyta</taxon>
        <taxon>Magnoliopsida</taxon>
        <taxon>eudicotyledons</taxon>
        <taxon>Gunneridae</taxon>
        <taxon>Pentapetalae</taxon>
        <taxon>rosids</taxon>
        <taxon>fabids</taxon>
        <taxon>Rosales</taxon>
        <taxon>Rosaceae</taxon>
        <taxon>Amygdaloideae</taxon>
        <taxon>Amygdaleae</taxon>
        <taxon>Prunus</taxon>
    </lineage>
</organism>
<proteinExistence type="predicted"/>
<comment type="caution">
    <text evidence="1">The sequence shown here is derived from an EMBL/GenBank/DDBJ whole genome shotgun (WGS) entry which is preliminary data.</text>
</comment>
<dbReference type="AlphaFoldDB" id="A0A314YJ12"/>
<evidence type="ECO:0000313" key="2">
    <source>
        <dbReference type="Proteomes" id="UP000250321"/>
    </source>
</evidence>
<name>A0A314YJ12_PRUYE</name>